<dbReference type="EMBL" id="LN483249">
    <property type="protein sequence ID" value="CDZ97847.1"/>
    <property type="molecule type" value="Genomic_DNA"/>
</dbReference>
<dbReference type="Pfam" id="PF05018">
    <property type="entry name" value="CFA20_dom"/>
    <property type="match status" value="1"/>
</dbReference>
<accession>A0A0F7SLJ8</accession>
<name>A0A0F7SLJ8_PHARH</name>
<evidence type="ECO:0000313" key="3">
    <source>
        <dbReference type="EMBL" id="CDZ97847.1"/>
    </source>
</evidence>
<organism evidence="3">
    <name type="scientific">Phaffia rhodozyma</name>
    <name type="common">Yeast</name>
    <name type="synonym">Xanthophyllomyces dendrorhous</name>
    <dbReference type="NCBI Taxonomy" id="264483"/>
    <lineage>
        <taxon>Eukaryota</taxon>
        <taxon>Fungi</taxon>
        <taxon>Dikarya</taxon>
        <taxon>Basidiomycota</taxon>
        <taxon>Agaricomycotina</taxon>
        <taxon>Tremellomycetes</taxon>
        <taxon>Cystofilobasidiales</taxon>
        <taxon>Mrakiaceae</taxon>
        <taxon>Phaffia</taxon>
    </lineage>
</organism>
<dbReference type="PANTHER" id="PTHR12458">
    <property type="entry name" value="ORF PROTEIN"/>
    <property type="match status" value="1"/>
</dbReference>
<reference evidence="3" key="1">
    <citation type="submission" date="2014-08" db="EMBL/GenBank/DDBJ databases">
        <authorList>
            <person name="Sharma Rahul"/>
            <person name="Thines Marco"/>
        </authorList>
    </citation>
    <scope>NUCLEOTIDE SEQUENCE</scope>
</reference>
<proteinExistence type="predicted"/>
<feature type="region of interest" description="Disordered" evidence="1">
    <location>
        <begin position="210"/>
        <end position="238"/>
    </location>
</feature>
<sequence length="304" mass="33153">MPLLFPPSSLSSIPLISLFSSSTYPSPHWEARTDLALPEDSLIAPLKSDASSIPVTPLNPSCTLIHQPNGDRPGKQIVHPVIHLQSPTIRTTYLRCPAKSSGLDLGIGLEWAHLQLRPLGRRELAVEFGVVDGRGIKGIVRASTFTNEPHLSFSSTQPALLLLPLHLPPLPTSLISGSTSGTVPILTAWTHIIFHLPTLLSMFTSSLSAPSTSSSHTRTRPQAQHSHVQAPILPSGQNPRGSSWTYVKVYANCRLRRVWFSANRTGGTGLHGLKGEEEFGLFASEIDGEVEIEDHKDDDERREE</sequence>
<protein>
    <recommendedName>
        <fullName evidence="2">CFA20 domain-containing protein</fullName>
    </recommendedName>
</protein>
<dbReference type="InterPro" id="IPR007714">
    <property type="entry name" value="CFA20_dom"/>
</dbReference>
<dbReference type="InterPro" id="IPR040441">
    <property type="entry name" value="CFA20/CFAP20DC"/>
</dbReference>
<evidence type="ECO:0000259" key="2">
    <source>
        <dbReference type="Pfam" id="PF05018"/>
    </source>
</evidence>
<feature type="domain" description="CFA20" evidence="2">
    <location>
        <begin position="75"/>
        <end position="156"/>
    </location>
</feature>
<dbReference type="AlphaFoldDB" id="A0A0F7SLJ8"/>
<evidence type="ECO:0000256" key="1">
    <source>
        <dbReference type="SAM" id="MobiDB-lite"/>
    </source>
</evidence>